<dbReference type="Gene3D" id="2.60.220.30">
    <property type="match status" value="1"/>
</dbReference>
<dbReference type="PROSITE" id="PS51145">
    <property type="entry name" value="ZU5"/>
    <property type="match status" value="1"/>
</dbReference>
<dbReference type="Proteomes" id="UP000253141">
    <property type="component" value="Unassembled WGS sequence"/>
</dbReference>
<sequence>MKNITNTLLGLALITLSVSCTEPDPAPTNLPEPTGHVTAQGTPDGTAITAAIGPAGGTIESTDKRIRVEIPAGALTSTQTITLQPITNKAPNGQGQAFRLTPHGLQFAKPTTISFKYTDEDLNGTFAEALGIAYQDDKGIWKVPKGLTLTKETKTVSVPTTHFSDWGFFESVSLEPSYKALDLGEKTTLAVKHVLKDIIPLVPLTSEDQELELLNPEYLLDAQYIDKWELKGDGDLKVTNSTAVYQAPNYIPGQNPVRVEVSIKSKEKAIGLLISRMYVMPEGVSLQIDGGDWVTLPGGANINSAHNVIEGQLAGTYVVLGWVGSPRGQFHWTLGTNVSFVYYTGLKSYQNRYGTEPSLSGGTLNVDDAGNQSSYVLGTFTLTPAGWYQADPYNPMGTAQIRGMFRVKKVN</sequence>
<dbReference type="OrthoDB" id="770607at2"/>
<accession>A0A369I215</accession>
<dbReference type="AlphaFoldDB" id="A0A369I215"/>
<dbReference type="EMBL" id="QPIW01000025">
    <property type="protein sequence ID" value="RDB03608.1"/>
    <property type="molecule type" value="Genomic_DNA"/>
</dbReference>
<evidence type="ECO:0000313" key="3">
    <source>
        <dbReference type="Proteomes" id="UP000253141"/>
    </source>
</evidence>
<protein>
    <recommendedName>
        <fullName evidence="1">ZU5 domain-containing protein</fullName>
    </recommendedName>
</protein>
<gene>
    <name evidence="2" type="ORF">DVG78_23180</name>
</gene>
<name>A0A369I215_9BACT</name>
<reference evidence="2 3" key="1">
    <citation type="submission" date="2018-07" db="EMBL/GenBank/DDBJ databases">
        <title>Genome analysis of Runella aurantiaca.</title>
        <authorList>
            <person name="Yang X."/>
        </authorList>
    </citation>
    <scope>NUCLEOTIDE SEQUENCE [LARGE SCALE GENOMIC DNA]</scope>
    <source>
        <strain evidence="2 3">YX9</strain>
    </source>
</reference>
<dbReference type="InterPro" id="IPR000906">
    <property type="entry name" value="ZU5_dom"/>
</dbReference>
<evidence type="ECO:0000313" key="2">
    <source>
        <dbReference type="EMBL" id="RDB03608.1"/>
    </source>
</evidence>
<comment type="caution">
    <text evidence="2">The sequence shown here is derived from an EMBL/GenBank/DDBJ whole genome shotgun (WGS) entry which is preliminary data.</text>
</comment>
<dbReference type="PROSITE" id="PS51257">
    <property type="entry name" value="PROKAR_LIPOPROTEIN"/>
    <property type="match status" value="1"/>
</dbReference>
<organism evidence="2 3">
    <name type="scientific">Runella aurantiaca</name>
    <dbReference type="NCBI Taxonomy" id="2282308"/>
    <lineage>
        <taxon>Bacteria</taxon>
        <taxon>Pseudomonadati</taxon>
        <taxon>Bacteroidota</taxon>
        <taxon>Cytophagia</taxon>
        <taxon>Cytophagales</taxon>
        <taxon>Spirosomataceae</taxon>
        <taxon>Runella</taxon>
    </lineage>
</organism>
<proteinExistence type="predicted"/>
<keyword evidence="3" id="KW-1185">Reference proteome</keyword>
<feature type="domain" description="ZU5" evidence="1">
    <location>
        <begin position="46"/>
        <end position="172"/>
    </location>
</feature>
<dbReference type="RefSeq" id="WP_114463405.1">
    <property type="nucleotide sequence ID" value="NZ_QPIW01000025.1"/>
</dbReference>
<evidence type="ECO:0000259" key="1">
    <source>
        <dbReference type="PROSITE" id="PS51145"/>
    </source>
</evidence>